<comment type="subcellular location">
    <subcellularLocation>
        <location evidence="2">Membrane</location>
        <topology evidence="2">Multi-pass membrane protein</topology>
    </subcellularLocation>
</comment>
<organism evidence="13 14">
    <name type="scientific">Blepharisma stoltei</name>
    <dbReference type="NCBI Taxonomy" id="1481888"/>
    <lineage>
        <taxon>Eukaryota</taxon>
        <taxon>Sar</taxon>
        <taxon>Alveolata</taxon>
        <taxon>Ciliophora</taxon>
        <taxon>Postciliodesmatophora</taxon>
        <taxon>Heterotrichea</taxon>
        <taxon>Heterotrichida</taxon>
        <taxon>Blepharismidae</taxon>
        <taxon>Blepharisma</taxon>
    </lineage>
</organism>
<sequence>MQSKLIGTWLLSTSVGVFGLITLGGYTRLKRAGLSMVDWKPLNVRYPQTQEEWAMEFKRYQEFPEYKSSNCDIEEFKEIYFIEYAHRVLARSMGLYLAVPMGIFWWGGRFTPAFKPKMLALLGFFGFQGVLGWWMVKSGLEDKDYEHRVKVEPVRLTTHLGFGAGLFAYISYLGFSCFRKSPEEVFNTAEKLKSALKIRTWLIGSLWMTGITIIAGALVAGSDAGRVLNNYPWYGDDWVYPKDLLEKQPWYTNFYENRSMIQFVHRNLAYLTYAKIFLTWRTARLLPLLPPSVRFGINGVFLLSNLQALLGITTLMRGCPLPESLSHQGNALLLMAMILFSLSGVRKPPQELITKLLKPA</sequence>
<feature type="transmembrane region" description="Helical" evidence="12">
    <location>
        <begin position="88"/>
        <end position="106"/>
    </location>
</feature>
<accession>A0AAU9K4W0</accession>
<keyword evidence="5 12" id="KW-1133">Transmembrane helix</keyword>
<dbReference type="GO" id="GO:0016653">
    <property type="term" value="F:oxidoreductase activity, acting on NAD(P)H, heme protein as acceptor"/>
    <property type="evidence" value="ECO:0007669"/>
    <property type="project" value="TreeGrafter"/>
</dbReference>
<evidence type="ECO:0008006" key="15">
    <source>
        <dbReference type="Google" id="ProtNLM"/>
    </source>
</evidence>
<dbReference type="InterPro" id="IPR003780">
    <property type="entry name" value="COX15/CtaA_fam"/>
</dbReference>
<comment type="caution">
    <text evidence="13">The sequence shown here is derived from an EMBL/GenBank/DDBJ whole genome shotgun (WGS) entry which is preliminary data.</text>
</comment>
<dbReference type="GO" id="GO:0120547">
    <property type="term" value="F:heme A synthase activity"/>
    <property type="evidence" value="ECO:0007669"/>
    <property type="project" value="UniProtKB-EC"/>
</dbReference>
<feature type="transmembrane region" description="Helical" evidence="12">
    <location>
        <begin position="156"/>
        <end position="175"/>
    </location>
</feature>
<dbReference type="Proteomes" id="UP001162131">
    <property type="component" value="Unassembled WGS sequence"/>
</dbReference>
<gene>
    <name evidence="13" type="ORF">BSTOLATCC_MIC61210</name>
</gene>
<feature type="transmembrane region" description="Helical" evidence="12">
    <location>
        <begin position="118"/>
        <end position="136"/>
    </location>
</feature>
<dbReference type="PANTHER" id="PTHR23289">
    <property type="entry name" value="CYTOCHROME C OXIDASE ASSEMBLY PROTEIN COX15"/>
    <property type="match status" value="1"/>
</dbReference>
<dbReference type="Pfam" id="PF02628">
    <property type="entry name" value="COX15-CtaA"/>
    <property type="match status" value="1"/>
</dbReference>
<evidence type="ECO:0000256" key="3">
    <source>
        <dbReference type="ARBA" id="ARBA00022692"/>
    </source>
</evidence>
<evidence type="ECO:0000256" key="4">
    <source>
        <dbReference type="ARBA" id="ARBA00022723"/>
    </source>
</evidence>
<evidence type="ECO:0000256" key="12">
    <source>
        <dbReference type="SAM" id="Phobius"/>
    </source>
</evidence>
<keyword evidence="6" id="KW-0560">Oxidoreductase</keyword>
<feature type="transmembrane region" description="Helical" evidence="12">
    <location>
        <begin position="6"/>
        <end position="26"/>
    </location>
</feature>
<dbReference type="PANTHER" id="PTHR23289:SF2">
    <property type="entry name" value="CYTOCHROME C OXIDASE ASSEMBLY PROTEIN COX15 HOMOLOG"/>
    <property type="match status" value="1"/>
</dbReference>
<comment type="pathway">
    <text evidence="10">Porphyrin-containing compound metabolism; heme A biosynthesis; heme A from heme O: step 1/1.</text>
</comment>
<evidence type="ECO:0000256" key="1">
    <source>
        <dbReference type="ARBA" id="ARBA00001970"/>
    </source>
</evidence>
<evidence type="ECO:0000256" key="8">
    <source>
        <dbReference type="ARBA" id="ARBA00023133"/>
    </source>
</evidence>
<dbReference type="GO" id="GO:0006784">
    <property type="term" value="P:heme A biosynthetic process"/>
    <property type="evidence" value="ECO:0007669"/>
    <property type="project" value="InterPro"/>
</dbReference>
<evidence type="ECO:0000256" key="5">
    <source>
        <dbReference type="ARBA" id="ARBA00022989"/>
    </source>
</evidence>
<proteinExistence type="predicted"/>
<feature type="transmembrane region" description="Helical" evidence="12">
    <location>
        <begin position="201"/>
        <end position="220"/>
    </location>
</feature>
<keyword evidence="3 12" id="KW-0812">Transmembrane</keyword>
<evidence type="ECO:0000256" key="10">
    <source>
        <dbReference type="ARBA" id="ARBA00044501"/>
    </source>
</evidence>
<evidence type="ECO:0000313" key="13">
    <source>
        <dbReference type="EMBL" id="CAG9334598.1"/>
    </source>
</evidence>
<dbReference type="InterPro" id="IPR023754">
    <property type="entry name" value="HemeA_Synthase_type2"/>
</dbReference>
<evidence type="ECO:0000313" key="14">
    <source>
        <dbReference type="Proteomes" id="UP001162131"/>
    </source>
</evidence>
<dbReference type="EMBL" id="CAJZBQ010000058">
    <property type="protein sequence ID" value="CAG9334598.1"/>
    <property type="molecule type" value="Genomic_DNA"/>
</dbReference>
<protein>
    <recommendedName>
        <fullName evidence="15">Cytochrome c oxidase assembly protein COX15</fullName>
    </recommendedName>
</protein>
<evidence type="ECO:0000256" key="7">
    <source>
        <dbReference type="ARBA" id="ARBA00023004"/>
    </source>
</evidence>
<name>A0AAU9K4W0_9CILI</name>
<reference evidence="13" key="1">
    <citation type="submission" date="2021-09" db="EMBL/GenBank/DDBJ databases">
        <authorList>
            <consortium name="AG Swart"/>
            <person name="Singh M."/>
            <person name="Singh A."/>
            <person name="Seah K."/>
            <person name="Emmerich C."/>
        </authorList>
    </citation>
    <scope>NUCLEOTIDE SEQUENCE</scope>
    <source>
        <strain evidence="13">ATCC30299</strain>
    </source>
</reference>
<dbReference type="GO" id="GO:0005743">
    <property type="term" value="C:mitochondrial inner membrane"/>
    <property type="evidence" value="ECO:0007669"/>
    <property type="project" value="TreeGrafter"/>
</dbReference>
<evidence type="ECO:0000256" key="9">
    <source>
        <dbReference type="ARBA" id="ARBA00023136"/>
    </source>
</evidence>
<evidence type="ECO:0000256" key="11">
    <source>
        <dbReference type="ARBA" id="ARBA00048044"/>
    </source>
</evidence>
<evidence type="ECO:0000256" key="2">
    <source>
        <dbReference type="ARBA" id="ARBA00004141"/>
    </source>
</evidence>
<keyword evidence="9 12" id="KW-0472">Membrane</keyword>
<keyword evidence="14" id="KW-1185">Reference proteome</keyword>
<keyword evidence="7" id="KW-0408">Iron</keyword>
<keyword evidence="8" id="KW-0350">Heme biosynthesis</keyword>
<evidence type="ECO:0000256" key="6">
    <source>
        <dbReference type="ARBA" id="ARBA00023002"/>
    </source>
</evidence>
<dbReference type="AlphaFoldDB" id="A0AAU9K4W0"/>
<comment type="catalytic activity">
    <reaction evidence="11">
        <text>Fe(II)-heme o + 2 A + H2O = Fe(II)-heme a + 2 AH2</text>
        <dbReference type="Rhea" id="RHEA:63388"/>
        <dbReference type="ChEBI" id="CHEBI:13193"/>
        <dbReference type="ChEBI" id="CHEBI:15377"/>
        <dbReference type="ChEBI" id="CHEBI:17499"/>
        <dbReference type="ChEBI" id="CHEBI:60530"/>
        <dbReference type="ChEBI" id="CHEBI:61715"/>
        <dbReference type="EC" id="1.17.99.9"/>
    </reaction>
    <physiologicalReaction direction="left-to-right" evidence="11">
        <dbReference type="Rhea" id="RHEA:63389"/>
    </physiologicalReaction>
</comment>
<keyword evidence="4" id="KW-0479">Metal-binding</keyword>
<dbReference type="GO" id="GO:0046872">
    <property type="term" value="F:metal ion binding"/>
    <property type="evidence" value="ECO:0007669"/>
    <property type="project" value="UniProtKB-KW"/>
</dbReference>
<comment type="cofactor">
    <cofactor evidence="1">
        <name>heme b</name>
        <dbReference type="ChEBI" id="CHEBI:60344"/>
    </cofactor>
</comment>